<name>A0A4P6EDK7_9MICO</name>
<organism evidence="1 2">
    <name type="scientific">Microbacterium protaetiae</name>
    <dbReference type="NCBI Taxonomy" id="2509458"/>
    <lineage>
        <taxon>Bacteria</taxon>
        <taxon>Bacillati</taxon>
        <taxon>Actinomycetota</taxon>
        <taxon>Actinomycetes</taxon>
        <taxon>Micrococcales</taxon>
        <taxon>Microbacteriaceae</taxon>
        <taxon>Microbacterium</taxon>
    </lineage>
</organism>
<gene>
    <name evidence="1" type="ORF">ET475_07250</name>
</gene>
<evidence type="ECO:0000313" key="1">
    <source>
        <dbReference type="EMBL" id="QAY59806.1"/>
    </source>
</evidence>
<protein>
    <recommendedName>
        <fullName evidence="3">WXG100 family type VII secretion target</fullName>
    </recommendedName>
</protein>
<accession>A0A4P6EDK7</accession>
<evidence type="ECO:0008006" key="3">
    <source>
        <dbReference type="Google" id="ProtNLM"/>
    </source>
</evidence>
<sequence>MSGSLVAAPVEASSPFSGAFLIEDGQALADAVQSGNWLEGGVAAFSGVIDSAAAVIDPIGTLIANGLGWVLDHVDPLRGWLDDFTGNAGEVEAFAQTWENIAGRMHESGDALSRRTDDVADMSGVAIDAYLSYAADASRHLSAVGDWAAAIGAGMRVASQVVQIVHDLVRDAVSQIVGTAISVAAETALTLGIAAPFTIGQISTRVASLSATVGRAITRLQRGLKELIRLIGELKGLFARGSGLISRMLRGGGGSLPAGWGKNQRGVLPSGTVFKPGEIRFSQKTVSYRKERDGVVYTYDDILTSMRKRGWQGEAIDVVKMSDGGVTSLDNTRLLAANELGTDVYANVHDLDEALNAAEVDRFESLQHGTPSTWGGAVDIRVAKQGTKWAGANPSGSFELPRVTGRG</sequence>
<dbReference type="Proteomes" id="UP000293995">
    <property type="component" value="Chromosome"/>
</dbReference>
<keyword evidence="2" id="KW-1185">Reference proteome</keyword>
<proteinExistence type="predicted"/>
<dbReference type="OrthoDB" id="2086631at2"/>
<evidence type="ECO:0000313" key="2">
    <source>
        <dbReference type="Proteomes" id="UP000293995"/>
    </source>
</evidence>
<dbReference type="AlphaFoldDB" id="A0A4P6EDK7"/>
<dbReference type="KEGG" id="mprt:ET475_07250"/>
<dbReference type="RefSeq" id="WP_129387930.1">
    <property type="nucleotide sequence ID" value="NZ_CP035494.1"/>
</dbReference>
<dbReference type="EMBL" id="CP035494">
    <property type="protein sequence ID" value="QAY59806.1"/>
    <property type="molecule type" value="Genomic_DNA"/>
</dbReference>
<reference evidence="1 2" key="1">
    <citation type="submission" date="2019-01" db="EMBL/GenBank/DDBJ databases">
        <title>Genome sequencing of strain DFW100M-13.</title>
        <authorList>
            <person name="Heo J."/>
            <person name="Kim S.-J."/>
            <person name="Kim J.-S."/>
            <person name="Hong S.-B."/>
            <person name="Kwon S.-W."/>
        </authorList>
    </citation>
    <scope>NUCLEOTIDE SEQUENCE [LARGE SCALE GENOMIC DNA]</scope>
    <source>
        <strain evidence="1 2">DFW100M-13</strain>
    </source>
</reference>